<evidence type="ECO:0000313" key="2">
    <source>
        <dbReference type="Proteomes" id="UP000009882"/>
    </source>
</evidence>
<evidence type="ECO:0000313" key="1">
    <source>
        <dbReference type="EMBL" id="EKV17071.1"/>
    </source>
</evidence>
<protein>
    <submittedName>
        <fullName evidence="1">Uncharacterized protein</fullName>
    </submittedName>
</protein>
<organism evidence="1 2">
    <name type="scientific">Penicillium digitatum (strain PHI26 / CECT 20796)</name>
    <name type="common">Green mold</name>
    <dbReference type="NCBI Taxonomy" id="1170229"/>
    <lineage>
        <taxon>Eukaryota</taxon>
        <taxon>Fungi</taxon>
        <taxon>Dikarya</taxon>
        <taxon>Ascomycota</taxon>
        <taxon>Pezizomycotina</taxon>
        <taxon>Eurotiomycetes</taxon>
        <taxon>Eurotiomycetidae</taxon>
        <taxon>Eurotiales</taxon>
        <taxon>Aspergillaceae</taxon>
        <taxon>Penicillium</taxon>
    </lineage>
</organism>
<gene>
    <name evidence="1" type="ORF">PDIG_16980</name>
</gene>
<sequence>MELMQKYAKDDGVVGIDNLDRWQTCPAAIDFLSVTISASSFEELKKVCDPWI</sequence>
<dbReference type="EMBL" id="AKCT01000079">
    <property type="protein sequence ID" value="EKV17071.1"/>
    <property type="molecule type" value="Genomic_DNA"/>
</dbReference>
<dbReference type="InParanoid" id="K9GVC8"/>
<dbReference type="OMA" id="ERWQACP"/>
<dbReference type="HOGENOM" id="CLU_3087940_0_0_1"/>
<accession>K9GVC8</accession>
<dbReference type="AlphaFoldDB" id="K9GVC8"/>
<dbReference type="Proteomes" id="UP000009882">
    <property type="component" value="Unassembled WGS sequence"/>
</dbReference>
<dbReference type="OrthoDB" id="4062651at2759"/>
<proteinExistence type="predicted"/>
<dbReference type="STRING" id="1170229.K9GVC8"/>
<reference evidence="2" key="1">
    <citation type="journal article" date="2012" name="BMC Genomics">
        <title>Genome sequence of the necrotrophic fungus Penicillium digitatum, the main postharvest pathogen of citrus.</title>
        <authorList>
            <person name="Marcet-Houben M."/>
            <person name="Ballester A.-R."/>
            <person name="de la Fuente B."/>
            <person name="Harries E."/>
            <person name="Marcos J.F."/>
            <person name="Gonzalez-Candelas L."/>
            <person name="Gabaldon T."/>
        </authorList>
    </citation>
    <scope>NUCLEOTIDE SEQUENCE [LARGE SCALE GENOMIC DNA]</scope>
    <source>
        <strain evidence="2">PHI26 / CECT 20796</strain>
    </source>
</reference>
<name>K9GVC8_PEND2</name>
<keyword evidence="2" id="KW-1185">Reference proteome</keyword>
<comment type="caution">
    <text evidence="1">The sequence shown here is derived from an EMBL/GenBank/DDBJ whole genome shotgun (WGS) entry which is preliminary data.</text>
</comment>